<protein>
    <recommendedName>
        <fullName evidence="10">Glycosyltransferase-like protein LARGE2</fullName>
    </recommendedName>
</protein>
<accession>A0ABY8TP07</accession>
<dbReference type="PANTHER" id="PTHR12270">
    <property type="entry name" value="GLYCOSYLTRANSFERASE-RELATED"/>
    <property type="match status" value="1"/>
</dbReference>
<feature type="coiled-coil region" evidence="7">
    <location>
        <begin position="120"/>
        <end position="147"/>
    </location>
</feature>
<keyword evidence="4" id="KW-1133">Transmembrane helix</keyword>
<name>A0ABY8TP07_TETOB</name>
<evidence type="ECO:0000256" key="4">
    <source>
        <dbReference type="ARBA" id="ARBA00022989"/>
    </source>
</evidence>
<keyword evidence="9" id="KW-1185">Reference proteome</keyword>
<evidence type="ECO:0000256" key="7">
    <source>
        <dbReference type="SAM" id="Coils"/>
    </source>
</evidence>
<dbReference type="EMBL" id="CP126208">
    <property type="protein sequence ID" value="WIA09541.1"/>
    <property type="molecule type" value="Genomic_DNA"/>
</dbReference>
<evidence type="ECO:0008006" key="10">
    <source>
        <dbReference type="Google" id="ProtNLM"/>
    </source>
</evidence>
<evidence type="ECO:0000256" key="1">
    <source>
        <dbReference type="ARBA" id="ARBA00004606"/>
    </source>
</evidence>
<keyword evidence="5" id="KW-0472">Membrane</keyword>
<keyword evidence="3" id="KW-0735">Signal-anchor</keyword>
<dbReference type="InterPro" id="IPR051292">
    <property type="entry name" value="Xyl/GlcA_transferase"/>
</dbReference>
<evidence type="ECO:0000313" key="8">
    <source>
        <dbReference type="EMBL" id="WIA09541.1"/>
    </source>
</evidence>
<keyword evidence="7" id="KW-0175">Coiled coil</keyword>
<evidence type="ECO:0000256" key="5">
    <source>
        <dbReference type="ARBA" id="ARBA00023136"/>
    </source>
</evidence>
<sequence>MLLAGCACLAYSQSVTAGSAEKSGSSSGAGPPSELYSCINDGFDQQLTTYRDFAYQKPVRMKLHKAWWSSKSPAVKVTIVTGLNPSRVNQLESQCTSYKGPISAAVYVVLPNPDKAPELTEEHKRILQEAEQQVDEFHKRMEAAENCQLDILLLYETVLDEVMRVMFPINTIRNYALLQARTPLVAMVDVDLIVSNALLQWLLDKRNYDQLREMTRGKTVVVLPAFETAPQKNMTLAHDLADTAAMMNKEQLGRLVQKRLIYQFALYLFRQGHNCTDYAKWFKADQPYDVEYHDGYEPWFIIDRFRNPWYDVSFRGYGWNKVSHVVNIFYQKYKFLAHPTGFIVHRQHSRSNADKMYQVQKKSYEKDMEAGKITADKPNNNLAGLTHRFRDKVQAEVAAGNYTSLVDEGILNCVKRLPWWQESDSLTQRRQLQLQQRGQQRQRRLLWGWLQRLL</sequence>
<dbReference type="Proteomes" id="UP001244341">
    <property type="component" value="Chromosome 1b"/>
</dbReference>
<dbReference type="PANTHER" id="PTHR12270:SF52">
    <property type="entry name" value="GLYCOSYLTRANSFERASE-LIKE PROTEIN GNT13-RELATED"/>
    <property type="match status" value="1"/>
</dbReference>
<reference evidence="8 9" key="1">
    <citation type="submission" date="2023-05" db="EMBL/GenBank/DDBJ databases">
        <title>A 100% complete, gapless, phased diploid assembly of the Scenedesmus obliquus UTEX 3031 genome.</title>
        <authorList>
            <person name="Biondi T.C."/>
            <person name="Hanschen E.R."/>
            <person name="Kwon T."/>
            <person name="Eng W."/>
            <person name="Kruse C.P.S."/>
            <person name="Koehler S.I."/>
            <person name="Kunde Y."/>
            <person name="Gleasner C.D."/>
            <person name="You Mak K.T."/>
            <person name="Polle J."/>
            <person name="Hovde B.T."/>
            <person name="Starkenburg S.R."/>
        </authorList>
    </citation>
    <scope>NUCLEOTIDE SEQUENCE [LARGE SCALE GENOMIC DNA]</scope>
    <source>
        <strain evidence="8 9">DOE0152z</strain>
    </source>
</reference>
<evidence type="ECO:0000256" key="3">
    <source>
        <dbReference type="ARBA" id="ARBA00022968"/>
    </source>
</evidence>
<comment type="subcellular location">
    <subcellularLocation>
        <location evidence="1">Membrane</location>
        <topology evidence="1">Single-pass type II membrane protein</topology>
    </subcellularLocation>
</comment>
<proteinExistence type="predicted"/>
<evidence type="ECO:0000256" key="6">
    <source>
        <dbReference type="ARBA" id="ARBA00023180"/>
    </source>
</evidence>
<evidence type="ECO:0000256" key="2">
    <source>
        <dbReference type="ARBA" id="ARBA00022692"/>
    </source>
</evidence>
<keyword evidence="2" id="KW-0812">Transmembrane</keyword>
<evidence type="ECO:0000313" key="9">
    <source>
        <dbReference type="Proteomes" id="UP001244341"/>
    </source>
</evidence>
<keyword evidence="6" id="KW-0325">Glycoprotein</keyword>
<dbReference type="Pfam" id="PF13896">
    <property type="entry name" value="Glyco_transf_49"/>
    <property type="match status" value="1"/>
</dbReference>
<gene>
    <name evidence="8" type="ORF">OEZ85_008936</name>
</gene>
<organism evidence="8 9">
    <name type="scientific">Tetradesmus obliquus</name>
    <name type="common">Green alga</name>
    <name type="synonym">Acutodesmus obliquus</name>
    <dbReference type="NCBI Taxonomy" id="3088"/>
    <lineage>
        <taxon>Eukaryota</taxon>
        <taxon>Viridiplantae</taxon>
        <taxon>Chlorophyta</taxon>
        <taxon>core chlorophytes</taxon>
        <taxon>Chlorophyceae</taxon>
        <taxon>CS clade</taxon>
        <taxon>Sphaeropleales</taxon>
        <taxon>Scenedesmaceae</taxon>
        <taxon>Tetradesmus</taxon>
    </lineage>
</organism>